<keyword evidence="8 9" id="KW-0413">Isomerase</keyword>
<feature type="domain" description="N-(5'phosphoribosyl) anthranilate isomerase (PRAI)" evidence="10">
    <location>
        <begin position="5"/>
        <end position="208"/>
    </location>
</feature>
<evidence type="ECO:0000256" key="5">
    <source>
        <dbReference type="ARBA" id="ARBA00022605"/>
    </source>
</evidence>
<evidence type="ECO:0000256" key="2">
    <source>
        <dbReference type="ARBA" id="ARBA00004664"/>
    </source>
</evidence>
<keyword evidence="5 9" id="KW-0028">Amino-acid biosynthesis</keyword>
<dbReference type="HAMAP" id="MF_00135">
    <property type="entry name" value="PRAI"/>
    <property type="match status" value="1"/>
</dbReference>
<dbReference type="Proteomes" id="UP000233649">
    <property type="component" value="Unassembled WGS sequence"/>
</dbReference>
<organism evidence="11 12">
    <name type="scientific">Dehalococcoides mccartyi</name>
    <dbReference type="NCBI Taxonomy" id="61435"/>
    <lineage>
        <taxon>Bacteria</taxon>
        <taxon>Bacillati</taxon>
        <taxon>Chloroflexota</taxon>
        <taxon>Dehalococcoidia</taxon>
        <taxon>Dehalococcoidales</taxon>
        <taxon>Dehalococcoidaceae</taxon>
        <taxon>Dehalococcoides</taxon>
    </lineage>
</organism>
<evidence type="ECO:0000313" key="11">
    <source>
        <dbReference type="EMBL" id="PKH45028.1"/>
    </source>
</evidence>
<accession>A0A2J1DSA6</accession>
<evidence type="ECO:0000313" key="12">
    <source>
        <dbReference type="Proteomes" id="UP000233649"/>
    </source>
</evidence>
<protein>
    <recommendedName>
        <fullName evidence="4 9">N-(5'-phosphoribosyl)anthranilate isomerase</fullName>
        <shortName evidence="9">PRAI</shortName>
        <ecNumber evidence="3 9">5.3.1.24</ecNumber>
    </recommendedName>
</protein>
<comment type="catalytic activity">
    <reaction evidence="1 9">
        <text>N-(5-phospho-beta-D-ribosyl)anthranilate = 1-(2-carboxyphenylamino)-1-deoxy-D-ribulose 5-phosphate</text>
        <dbReference type="Rhea" id="RHEA:21540"/>
        <dbReference type="ChEBI" id="CHEBI:18277"/>
        <dbReference type="ChEBI" id="CHEBI:58613"/>
        <dbReference type="EC" id="5.3.1.24"/>
    </reaction>
</comment>
<dbReference type="GO" id="GO:0000162">
    <property type="term" value="P:L-tryptophan biosynthetic process"/>
    <property type="evidence" value="ECO:0007669"/>
    <property type="project" value="UniProtKB-UniRule"/>
</dbReference>
<gene>
    <name evidence="9" type="primary">trpF</name>
    <name evidence="11" type="ORF">CVH13_01654</name>
</gene>
<dbReference type="InterPro" id="IPR001240">
    <property type="entry name" value="PRAI_dom"/>
</dbReference>
<comment type="pathway">
    <text evidence="2 9">Amino-acid biosynthesis; L-tryptophan biosynthesis; L-tryptophan from chorismate: step 3/5.</text>
</comment>
<dbReference type="EMBL" id="PHFD01000389">
    <property type="protein sequence ID" value="PKH45028.1"/>
    <property type="molecule type" value="Genomic_DNA"/>
</dbReference>
<dbReference type="PANTHER" id="PTHR42894:SF1">
    <property type="entry name" value="N-(5'-PHOSPHORIBOSYL)ANTHRANILATE ISOMERASE"/>
    <property type="match status" value="1"/>
</dbReference>
<dbReference type="AlphaFoldDB" id="A0A2J1DSA6"/>
<name>A0A2J1DSA6_9CHLR</name>
<proteinExistence type="inferred from homology"/>
<keyword evidence="7 9" id="KW-0057">Aromatic amino acid biosynthesis</keyword>
<dbReference type="InterPro" id="IPR013785">
    <property type="entry name" value="Aldolase_TIM"/>
</dbReference>
<dbReference type="Gene3D" id="3.20.20.70">
    <property type="entry name" value="Aldolase class I"/>
    <property type="match status" value="1"/>
</dbReference>
<evidence type="ECO:0000259" key="10">
    <source>
        <dbReference type="Pfam" id="PF00697"/>
    </source>
</evidence>
<dbReference type="CDD" id="cd00405">
    <property type="entry name" value="PRAI"/>
    <property type="match status" value="1"/>
</dbReference>
<dbReference type="PANTHER" id="PTHR42894">
    <property type="entry name" value="N-(5'-PHOSPHORIBOSYL)ANTHRANILATE ISOMERASE"/>
    <property type="match status" value="1"/>
</dbReference>
<dbReference type="UniPathway" id="UPA00035">
    <property type="reaction ID" value="UER00042"/>
</dbReference>
<evidence type="ECO:0000256" key="1">
    <source>
        <dbReference type="ARBA" id="ARBA00001164"/>
    </source>
</evidence>
<dbReference type="InterPro" id="IPR011060">
    <property type="entry name" value="RibuloseP-bd_barrel"/>
</dbReference>
<evidence type="ECO:0000256" key="8">
    <source>
        <dbReference type="ARBA" id="ARBA00023235"/>
    </source>
</evidence>
<dbReference type="EC" id="5.3.1.24" evidence="3 9"/>
<dbReference type="GO" id="GO:0004640">
    <property type="term" value="F:phosphoribosylanthranilate isomerase activity"/>
    <property type="evidence" value="ECO:0007669"/>
    <property type="project" value="UniProtKB-UniRule"/>
</dbReference>
<comment type="similarity">
    <text evidence="9">Belongs to the TrpF family.</text>
</comment>
<evidence type="ECO:0000256" key="9">
    <source>
        <dbReference type="HAMAP-Rule" id="MF_00135"/>
    </source>
</evidence>
<comment type="caution">
    <text evidence="11">The sequence shown here is derived from an EMBL/GenBank/DDBJ whole genome shotgun (WGS) entry which is preliminary data.</text>
</comment>
<reference evidence="11 12" key="1">
    <citation type="journal article" date="2017" name="FEMS Microbiol. Ecol.">
        <title>Reconstructed genomes of novel Dehalococcoides mccartyi strains from 1,2,3,4-tetrachlorodibenzo-p-dioxin-dechlorinating enrichment cultures reveal divergent reductive dehalogenase gene profiles.</title>
        <authorList>
            <person name="Dam H.T."/>
            <person name="Vollmers J."/>
            <person name="Kaster A.K."/>
            <person name="Haggblom M.M."/>
        </authorList>
    </citation>
    <scope>NUCLEOTIDE SEQUENCE [LARGE SCALE GENOMIC DNA]</scope>
    <source>
        <strain evidence="11 12">H1-3-2.001</strain>
    </source>
</reference>
<evidence type="ECO:0000256" key="3">
    <source>
        <dbReference type="ARBA" id="ARBA00012572"/>
    </source>
</evidence>
<evidence type="ECO:0000256" key="7">
    <source>
        <dbReference type="ARBA" id="ARBA00023141"/>
    </source>
</evidence>
<sequence length="219" mass="23776">MIKTKICGLTEVGQALATARTGADFAGVVFAESKRRITTEKALEIAEALKPLNPRPMLVGVFANQTAEEVNRIASVCRLDRVQLSGNESWEYCNQVNLPVIKVIHVAEGTTAELVIQEIQAGLKALKKTPVFLLDTHTKALFGGSGQSFDWQIVKQVSLKYPVMVAGGLNPENIQGFIKIAKPWGIDVASGVETDGIKDTAKINLFIERVKDADGNRIC</sequence>
<evidence type="ECO:0000256" key="4">
    <source>
        <dbReference type="ARBA" id="ARBA00022272"/>
    </source>
</evidence>
<dbReference type="InterPro" id="IPR044643">
    <property type="entry name" value="TrpF_fam"/>
</dbReference>
<dbReference type="SUPFAM" id="SSF51366">
    <property type="entry name" value="Ribulose-phoshate binding barrel"/>
    <property type="match status" value="1"/>
</dbReference>
<evidence type="ECO:0000256" key="6">
    <source>
        <dbReference type="ARBA" id="ARBA00022822"/>
    </source>
</evidence>
<dbReference type="Pfam" id="PF00697">
    <property type="entry name" value="PRAI"/>
    <property type="match status" value="1"/>
</dbReference>
<keyword evidence="6 9" id="KW-0822">Tryptophan biosynthesis</keyword>